<reference evidence="5" key="1">
    <citation type="journal article" date="2019" name="PLoS Negl. Trop. Dis.">
        <title>Revisiting the worldwide diversity of Leptospira species in the environment.</title>
        <authorList>
            <person name="Vincent A.T."/>
            <person name="Schiettekatte O."/>
            <person name="Bourhy P."/>
            <person name="Veyrier F.J."/>
            <person name="Picardeau M."/>
        </authorList>
    </citation>
    <scope>NUCLEOTIDE SEQUENCE [LARGE SCALE GENOMIC DNA]</scope>
    <source>
        <strain evidence="5">SSS9</strain>
    </source>
</reference>
<dbReference type="AlphaFoldDB" id="A0A4R9FMV7"/>
<evidence type="ECO:0000256" key="2">
    <source>
        <dbReference type="ARBA" id="ARBA00023125"/>
    </source>
</evidence>
<dbReference type="Pfam" id="PF20240">
    <property type="entry name" value="DUF6597"/>
    <property type="match status" value="1"/>
</dbReference>
<evidence type="ECO:0000256" key="3">
    <source>
        <dbReference type="ARBA" id="ARBA00023163"/>
    </source>
</evidence>
<dbReference type="GO" id="GO:0003700">
    <property type="term" value="F:DNA-binding transcription factor activity"/>
    <property type="evidence" value="ECO:0007669"/>
    <property type="project" value="InterPro"/>
</dbReference>
<dbReference type="EMBL" id="RQEP01000019">
    <property type="protein sequence ID" value="TGJ99770.1"/>
    <property type="molecule type" value="Genomic_DNA"/>
</dbReference>
<proteinExistence type="predicted"/>
<dbReference type="InterPro" id="IPR046532">
    <property type="entry name" value="DUF6597"/>
</dbReference>
<evidence type="ECO:0000256" key="1">
    <source>
        <dbReference type="ARBA" id="ARBA00023015"/>
    </source>
</evidence>
<dbReference type="Pfam" id="PF12833">
    <property type="entry name" value="HTH_18"/>
    <property type="match status" value="1"/>
</dbReference>
<dbReference type="SMART" id="SM00342">
    <property type="entry name" value="HTH_ARAC"/>
    <property type="match status" value="1"/>
</dbReference>
<evidence type="ECO:0000313" key="6">
    <source>
        <dbReference type="Proteomes" id="UP000297453"/>
    </source>
</evidence>
<keyword evidence="2" id="KW-0238">DNA-binding</keyword>
<accession>A0A4R9FMV7</accession>
<evidence type="ECO:0000313" key="5">
    <source>
        <dbReference type="EMBL" id="TGJ99770.1"/>
    </source>
</evidence>
<dbReference type="PROSITE" id="PS01124">
    <property type="entry name" value="HTH_ARAC_FAMILY_2"/>
    <property type="match status" value="1"/>
</dbReference>
<dbReference type="PANTHER" id="PTHR46796:SF13">
    <property type="entry name" value="HTH-TYPE TRANSCRIPTIONAL ACTIVATOR RHAS"/>
    <property type="match status" value="1"/>
</dbReference>
<feature type="domain" description="HTH araC/xylS-type" evidence="4">
    <location>
        <begin position="148"/>
        <end position="251"/>
    </location>
</feature>
<dbReference type="InterPro" id="IPR050204">
    <property type="entry name" value="AraC_XylS_family_regulators"/>
</dbReference>
<dbReference type="SUPFAM" id="SSF46689">
    <property type="entry name" value="Homeodomain-like"/>
    <property type="match status" value="1"/>
</dbReference>
<organism evidence="5 6">
    <name type="scientific">Leptospira semungkisensis</name>
    <dbReference type="NCBI Taxonomy" id="2484985"/>
    <lineage>
        <taxon>Bacteria</taxon>
        <taxon>Pseudomonadati</taxon>
        <taxon>Spirochaetota</taxon>
        <taxon>Spirochaetia</taxon>
        <taxon>Leptospirales</taxon>
        <taxon>Leptospiraceae</taxon>
        <taxon>Leptospira</taxon>
    </lineage>
</organism>
<dbReference type="GO" id="GO:0043565">
    <property type="term" value="F:sequence-specific DNA binding"/>
    <property type="evidence" value="ECO:0007669"/>
    <property type="project" value="InterPro"/>
</dbReference>
<gene>
    <name evidence="5" type="ORF">EHO59_16850</name>
</gene>
<keyword evidence="3" id="KW-0804">Transcription</keyword>
<evidence type="ECO:0000259" key="4">
    <source>
        <dbReference type="PROSITE" id="PS01124"/>
    </source>
</evidence>
<keyword evidence="6" id="KW-1185">Reference proteome</keyword>
<dbReference type="OrthoDB" id="323290at2"/>
<dbReference type="InterPro" id="IPR009057">
    <property type="entry name" value="Homeodomain-like_sf"/>
</dbReference>
<dbReference type="Proteomes" id="UP000297453">
    <property type="component" value="Unassembled WGS sequence"/>
</dbReference>
<protein>
    <submittedName>
        <fullName evidence="5">AraC family transcriptional regulator</fullName>
    </submittedName>
</protein>
<dbReference type="Gene3D" id="1.10.10.60">
    <property type="entry name" value="Homeodomain-like"/>
    <property type="match status" value="1"/>
</dbReference>
<dbReference type="PANTHER" id="PTHR46796">
    <property type="entry name" value="HTH-TYPE TRANSCRIPTIONAL ACTIVATOR RHAS-RELATED"/>
    <property type="match status" value="1"/>
</dbReference>
<comment type="caution">
    <text evidence="5">The sequence shown here is derived from an EMBL/GenBank/DDBJ whole genome shotgun (WGS) entry which is preliminary data.</text>
</comment>
<dbReference type="InterPro" id="IPR018060">
    <property type="entry name" value="HTH_AraC"/>
</dbReference>
<sequence length="258" mass="29688">MRRYSPSEFLKPFVQTYLIIESHEELKNTLIPGSSVVLFFKIRGSVSELEEGSETRTPLFGLSGLRRKARIAHYSKNSSMLLVLFKEGGASSFFREPMHEIFGMGLSMENFMQSSKVQEIEEKLLEAKTDQERISRLESILVSEWRGSGFDPLIRETIRRIRAAKGDLRIADLVKGMPISRDSLEKKFRQIIGTSPKQYAGIIRMRNLIDSYSPEKSLTETAIQAGFFDQAHFIKDFKIFTGQTPKEFFKSPSPRRFW</sequence>
<keyword evidence="1" id="KW-0805">Transcription regulation</keyword>
<name>A0A4R9FMV7_9LEPT</name>